<evidence type="ECO:0000259" key="7">
    <source>
        <dbReference type="Pfam" id="PF04542"/>
    </source>
</evidence>
<dbReference type="OrthoDB" id="9150024at2"/>
<dbReference type="InterPro" id="IPR039425">
    <property type="entry name" value="RNA_pol_sigma-70-like"/>
</dbReference>
<dbReference type="PANTHER" id="PTHR43133:SF46">
    <property type="entry name" value="RNA POLYMERASE SIGMA-70 FACTOR ECF SUBFAMILY"/>
    <property type="match status" value="1"/>
</dbReference>
<evidence type="ECO:0000256" key="2">
    <source>
        <dbReference type="ARBA" id="ARBA00023015"/>
    </source>
</evidence>
<evidence type="ECO:0000256" key="1">
    <source>
        <dbReference type="ARBA" id="ARBA00010641"/>
    </source>
</evidence>
<evidence type="ECO:0000256" key="3">
    <source>
        <dbReference type="ARBA" id="ARBA00023082"/>
    </source>
</evidence>
<dbReference type="NCBIfam" id="TIGR02937">
    <property type="entry name" value="sigma70-ECF"/>
    <property type="match status" value="1"/>
</dbReference>
<dbReference type="InterPro" id="IPR013325">
    <property type="entry name" value="RNA_pol_sigma_r2"/>
</dbReference>
<dbReference type="RefSeq" id="WP_092017456.1">
    <property type="nucleotide sequence ID" value="NZ_FOXH01000006.1"/>
</dbReference>
<evidence type="ECO:0000259" key="8">
    <source>
        <dbReference type="Pfam" id="PF04545"/>
    </source>
</evidence>
<keyword evidence="3" id="KW-0731">Sigma factor</keyword>
<dbReference type="GO" id="GO:0006352">
    <property type="term" value="P:DNA-templated transcription initiation"/>
    <property type="evidence" value="ECO:0007669"/>
    <property type="project" value="InterPro"/>
</dbReference>
<dbReference type="Pfam" id="PF04542">
    <property type="entry name" value="Sigma70_r2"/>
    <property type="match status" value="1"/>
</dbReference>
<dbReference type="InterPro" id="IPR013324">
    <property type="entry name" value="RNA_pol_sigma_r3/r4-like"/>
</dbReference>
<evidence type="ECO:0000256" key="5">
    <source>
        <dbReference type="ARBA" id="ARBA00023163"/>
    </source>
</evidence>
<proteinExistence type="inferred from homology"/>
<comment type="similarity">
    <text evidence="1">Belongs to the sigma-70 factor family. ECF subfamily.</text>
</comment>
<evidence type="ECO:0000256" key="6">
    <source>
        <dbReference type="SAM" id="Phobius"/>
    </source>
</evidence>
<keyword evidence="2" id="KW-0805">Transcription regulation</keyword>
<keyword evidence="6" id="KW-1133">Transmembrane helix</keyword>
<dbReference type="AlphaFoldDB" id="A0A1I5TV03"/>
<feature type="domain" description="RNA polymerase sigma-70 region 4" evidence="8">
    <location>
        <begin position="130"/>
        <end position="177"/>
    </location>
</feature>
<feature type="domain" description="RNA polymerase sigma-70 region 2" evidence="7">
    <location>
        <begin position="25"/>
        <end position="89"/>
    </location>
</feature>
<dbReference type="InterPro" id="IPR007630">
    <property type="entry name" value="RNA_pol_sigma70_r4"/>
</dbReference>
<dbReference type="SUPFAM" id="SSF88946">
    <property type="entry name" value="Sigma2 domain of RNA polymerase sigma factors"/>
    <property type="match status" value="1"/>
</dbReference>
<dbReference type="InterPro" id="IPR014284">
    <property type="entry name" value="RNA_pol_sigma-70_dom"/>
</dbReference>
<keyword evidence="10" id="KW-1185">Reference proteome</keyword>
<accession>A0A1I5TV03</accession>
<keyword evidence="5" id="KW-0804">Transcription</keyword>
<dbReference type="InterPro" id="IPR036388">
    <property type="entry name" value="WH-like_DNA-bd_sf"/>
</dbReference>
<dbReference type="Gene3D" id="1.10.1740.10">
    <property type="match status" value="1"/>
</dbReference>
<dbReference type="SUPFAM" id="SSF88659">
    <property type="entry name" value="Sigma3 and sigma4 domains of RNA polymerase sigma factors"/>
    <property type="match status" value="1"/>
</dbReference>
<dbReference type="PANTHER" id="PTHR43133">
    <property type="entry name" value="RNA POLYMERASE ECF-TYPE SIGMA FACTO"/>
    <property type="match status" value="1"/>
</dbReference>
<protein>
    <submittedName>
        <fullName evidence="9">RNA polymerase sigma factor, sigma-70 family</fullName>
    </submittedName>
</protein>
<dbReference type="GO" id="GO:0003677">
    <property type="term" value="F:DNA binding"/>
    <property type="evidence" value="ECO:0007669"/>
    <property type="project" value="UniProtKB-KW"/>
</dbReference>
<keyword evidence="4" id="KW-0238">DNA-binding</keyword>
<dbReference type="InterPro" id="IPR007627">
    <property type="entry name" value="RNA_pol_sigma70_r2"/>
</dbReference>
<feature type="transmembrane region" description="Helical" evidence="6">
    <location>
        <begin position="175"/>
        <end position="197"/>
    </location>
</feature>
<gene>
    <name evidence="9" type="ORF">SAMN04515674_106218</name>
</gene>
<name>A0A1I5TV03_9BACT</name>
<keyword evidence="6" id="KW-0472">Membrane</keyword>
<dbReference type="Pfam" id="PF04545">
    <property type="entry name" value="Sigma70_r4"/>
    <property type="match status" value="1"/>
</dbReference>
<dbReference type="Proteomes" id="UP000199306">
    <property type="component" value="Unassembled WGS sequence"/>
</dbReference>
<evidence type="ECO:0000313" key="9">
    <source>
        <dbReference type="EMBL" id="SFP86895.1"/>
    </source>
</evidence>
<evidence type="ECO:0000256" key="4">
    <source>
        <dbReference type="ARBA" id="ARBA00023125"/>
    </source>
</evidence>
<sequence>MNTSLTDTELWKAFKTGDNIAFQEIYERYFKVLSSYGYRLTKDKLLLEDAIHDLFLELWRRRDYLTEVDNIKFYLFRALRNQMSRSAKKDLFEDSEDINDFLDHLVTISSEQESINQESGDLQTTKVLKALDNLSRRQREVIHLRFYHGLSLDEIAQITGLTKQVISNLQYKSYAVLRLTLKALASFFLFLSDYVLIMR</sequence>
<dbReference type="Gene3D" id="1.10.10.10">
    <property type="entry name" value="Winged helix-like DNA-binding domain superfamily/Winged helix DNA-binding domain"/>
    <property type="match status" value="1"/>
</dbReference>
<dbReference type="STRING" id="1079859.SAMN04515674_106218"/>
<organism evidence="9 10">
    <name type="scientific">Pseudarcicella hirudinis</name>
    <dbReference type="NCBI Taxonomy" id="1079859"/>
    <lineage>
        <taxon>Bacteria</taxon>
        <taxon>Pseudomonadati</taxon>
        <taxon>Bacteroidota</taxon>
        <taxon>Cytophagia</taxon>
        <taxon>Cytophagales</taxon>
        <taxon>Flectobacillaceae</taxon>
        <taxon>Pseudarcicella</taxon>
    </lineage>
</organism>
<dbReference type="GO" id="GO:0016987">
    <property type="term" value="F:sigma factor activity"/>
    <property type="evidence" value="ECO:0007669"/>
    <property type="project" value="UniProtKB-KW"/>
</dbReference>
<dbReference type="EMBL" id="FOXH01000006">
    <property type="protein sequence ID" value="SFP86895.1"/>
    <property type="molecule type" value="Genomic_DNA"/>
</dbReference>
<evidence type="ECO:0000313" key="10">
    <source>
        <dbReference type="Proteomes" id="UP000199306"/>
    </source>
</evidence>
<keyword evidence="6" id="KW-0812">Transmembrane</keyword>
<dbReference type="CDD" id="cd06171">
    <property type="entry name" value="Sigma70_r4"/>
    <property type="match status" value="1"/>
</dbReference>
<reference evidence="9 10" key="1">
    <citation type="submission" date="2016-10" db="EMBL/GenBank/DDBJ databases">
        <authorList>
            <person name="de Groot N.N."/>
        </authorList>
    </citation>
    <scope>NUCLEOTIDE SEQUENCE [LARGE SCALE GENOMIC DNA]</scope>
    <source>
        <strain evidence="10">E92,LMG 26720,CCM 7988</strain>
    </source>
</reference>